<evidence type="ECO:0000313" key="1">
    <source>
        <dbReference type="EMBL" id="KAI4812659.1"/>
    </source>
</evidence>
<gene>
    <name evidence="1" type="ORF">KUCAC02_024029</name>
</gene>
<feature type="non-terminal residue" evidence="1">
    <location>
        <position position="1"/>
    </location>
</feature>
<comment type="caution">
    <text evidence="1">The sequence shown here is derived from an EMBL/GenBank/DDBJ whole genome shotgun (WGS) entry which is preliminary data.</text>
</comment>
<dbReference type="Proteomes" id="UP001057452">
    <property type="component" value="Chromosome 22"/>
</dbReference>
<organism evidence="1 2">
    <name type="scientific">Chaenocephalus aceratus</name>
    <name type="common">Blackfin icefish</name>
    <name type="synonym">Chaenichthys aceratus</name>
    <dbReference type="NCBI Taxonomy" id="36190"/>
    <lineage>
        <taxon>Eukaryota</taxon>
        <taxon>Metazoa</taxon>
        <taxon>Chordata</taxon>
        <taxon>Craniata</taxon>
        <taxon>Vertebrata</taxon>
        <taxon>Euteleostomi</taxon>
        <taxon>Actinopterygii</taxon>
        <taxon>Neopterygii</taxon>
        <taxon>Teleostei</taxon>
        <taxon>Neoteleostei</taxon>
        <taxon>Acanthomorphata</taxon>
        <taxon>Eupercaria</taxon>
        <taxon>Perciformes</taxon>
        <taxon>Notothenioidei</taxon>
        <taxon>Channichthyidae</taxon>
        <taxon>Chaenocephalus</taxon>
    </lineage>
</organism>
<dbReference type="EMBL" id="CM043806">
    <property type="protein sequence ID" value="KAI4812659.1"/>
    <property type="molecule type" value="Genomic_DNA"/>
</dbReference>
<protein>
    <submittedName>
        <fullName evidence="1">Uncharacterized protein</fullName>
    </submittedName>
</protein>
<sequence>LLPVAELSTDICCPSRCPDLCPNVADKEVSVGTGRVRLAALRRPSEPEQGPFPEALFGLASGNGLNLGVEVDGHD</sequence>
<proteinExistence type="predicted"/>
<feature type="non-terminal residue" evidence="1">
    <location>
        <position position="75"/>
    </location>
</feature>
<name>A0ACB9WHB2_CHAAC</name>
<reference evidence="1" key="1">
    <citation type="submission" date="2022-05" db="EMBL/GenBank/DDBJ databases">
        <title>Chromosome-level genome of Chaenocephalus aceratus.</title>
        <authorList>
            <person name="Park H."/>
        </authorList>
    </citation>
    <scope>NUCLEOTIDE SEQUENCE</scope>
    <source>
        <strain evidence="1">KU_202001</strain>
    </source>
</reference>
<evidence type="ECO:0000313" key="2">
    <source>
        <dbReference type="Proteomes" id="UP001057452"/>
    </source>
</evidence>
<keyword evidence="2" id="KW-1185">Reference proteome</keyword>
<accession>A0ACB9WHB2</accession>